<accession>A0A1R3J491</accession>
<comment type="caution">
    <text evidence="1">The sequence shown here is derived from an EMBL/GenBank/DDBJ whole genome shotgun (WGS) entry which is preliminary data.</text>
</comment>
<protein>
    <submittedName>
        <fullName evidence="1">Uncharacterized protein</fullName>
    </submittedName>
</protein>
<dbReference type="Proteomes" id="UP000188268">
    <property type="component" value="Unassembled WGS sequence"/>
</dbReference>
<organism evidence="1 2">
    <name type="scientific">Corchorus capsularis</name>
    <name type="common">Jute</name>
    <dbReference type="NCBI Taxonomy" id="210143"/>
    <lineage>
        <taxon>Eukaryota</taxon>
        <taxon>Viridiplantae</taxon>
        <taxon>Streptophyta</taxon>
        <taxon>Embryophyta</taxon>
        <taxon>Tracheophyta</taxon>
        <taxon>Spermatophyta</taxon>
        <taxon>Magnoliopsida</taxon>
        <taxon>eudicotyledons</taxon>
        <taxon>Gunneridae</taxon>
        <taxon>Pentapetalae</taxon>
        <taxon>rosids</taxon>
        <taxon>malvids</taxon>
        <taxon>Malvales</taxon>
        <taxon>Malvaceae</taxon>
        <taxon>Grewioideae</taxon>
        <taxon>Apeibeae</taxon>
        <taxon>Corchorus</taxon>
    </lineage>
</organism>
<sequence length="55" mass="6204">WIRTEFHSQLNHQADSNEIPLIPDGFIEGGCMQFSTPSSPPSPHFRKHHGCFNLG</sequence>
<dbReference type="Gramene" id="OMO89596">
    <property type="protein sequence ID" value="OMO89596"/>
    <property type="gene ID" value="CCACVL1_07752"/>
</dbReference>
<gene>
    <name evidence="1" type="ORF">CCACVL1_07752</name>
</gene>
<keyword evidence="2" id="KW-1185">Reference proteome</keyword>
<proteinExistence type="predicted"/>
<name>A0A1R3J491_COCAP</name>
<dbReference type="EMBL" id="AWWV01008645">
    <property type="protein sequence ID" value="OMO89596.1"/>
    <property type="molecule type" value="Genomic_DNA"/>
</dbReference>
<dbReference type="AlphaFoldDB" id="A0A1R3J491"/>
<feature type="non-terminal residue" evidence="1">
    <location>
        <position position="1"/>
    </location>
</feature>
<evidence type="ECO:0000313" key="1">
    <source>
        <dbReference type="EMBL" id="OMO89596.1"/>
    </source>
</evidence>
<reference evidence="1 2" key="1">
    <citation type="submission" date="2013-09" db="EMBL/GenBank/DDBJ databases">
        <title>Corchorus capsularis genome sequencing.</title>
        <authorList>
            <person name="Alam M."/>
            <person name="Haque M.S."/>
            <person name="Islam M.S."/>
            <person name="Emdad E.M."/>
            <person name="Islam M.M."/>
            <person name="Ahmed B."/>
            <person name="Halim A."/>
            <person name="Hossen Q.M.M."/>
            <person name="Hossain M.Z."/>
            <person name="Ahmed R."/>
            <person name="Khan M.M."/>
            <person name="Islam R."/>
            <person name="Rashid M.M."/>
            <person name="Khan S.A."/>
            <person name="Rahman M.S."/>
            <person name="Alam M."/>
        </authorList>
    </citation>
    <scope>NUCLEOTIDE SEQUENCE [LARGE SCALE GENOMIC DNA]</scope>
    <source>
        <strain evidence="2">cv. CVL-1</strain>
        <tissue evidence="1">Whole seedling</tissue>
    </source>
</reference>
<evidence type="ECO:0000313" key="2">
    <source>
        <dbReference type="Proteomes" id="UP000188268"/>
    </source>
</evidence>